<dbReference type="EMBL" id="CABWMC010000020">
    <property type="protein sequence ID" value="VXC11789.1"/>
    <property type="molecule type" value="Genomic_DNA"/>
</dbReference>
<dbReference type="Proteomes" id="UP000437562">
    <property type="component" value="Unassembled WGS sequence"/>
</dbReference>
<proteinExistence type="predicted"/>
<dbReference type="AlphaFoldDB" id="A0A653VZF8"/>
<evidence type="ECO:0000313" key="1">
    <source>
        <dbReference type="EMBL" id="VXC11789.1"/>
    </source>
</evidence>
<reference evidence="1 2" key="1">
    <citation type="submission" date="2019-10" db="EMBL/GenBank/DDBJ databases">
        <authorList>
            <person name="Karimi E."/>
        </authorList>
    </citation>
    <scope>NUCLEOTIDE SEQUENCE [LARGE SCALE GENOMIC DNA]</scope>
    <source>
        <strain evidence="1">Bacillus sp. 71</strain>
    </source>
</reference>
<name>A0A653VZF8_BACMY</name>
<organism evidence="1 2">
    <name type="scientific">Bacillus mycoides</name>
    <dbReference type="NCBI Taxonomy" id="1405"/>
    <lineage>
        <taxon>Bacteria</taxon>
        <taxon>Bacillati</taxon>
        <taxon>Bacillota</taxon>
        <taxon>Bacilli</taxon>
        <taxon>Bacillales</taxon>
        <taxon>Bacillaceae</taxon>
        <taxon>Bacillus</taxon>
        <taxon>Bacillus cereus group</taxon>
    </lineage>
</organism>
<evidence type="ECO:0000313" key="2">
    <source>
        <dbReference type="Proteomes" id="UP000437562"/>
    </source>
</evidence>
<sequence length="104" mass="11078">MTPTRGPCVPAFQNHFEGSRRDLAVAADESNDQRQGGACGVSGRARVHARGCGTVLHRHGRRRCHPRRDRGRLHSGAGASHSCRHCVRAGVPANSRCGCSVGIS</sequence>
<gene>
    <name evidence="1" type="ORF">BACI71_270001</name>
</gene>
<protein>
    <submittedName>
        <fullName evidence="1">Uncharacterized protein</fullName>
    </submittedName>
</protein>
<accession>A0A653VZF8</accession>